<name>A0A1S1YUR3_FLAPC</name>
<dbReference type="Proteomes" id="UP000179797">
    <property type="component" value="Unassembled WGS sequence"/>
</dbReference>
<gene>
    <name evidence="7" type="ORF">NH26_24685</name>
</gene>
<organism evidence="7 8">
    <name type="scientific">Flammeovirga pacifica</name>
    <dbReference type="NCBI Taxonomy" id="915059"/>
    <lineage>
        <taxon>Bacteria</taxon>
        <taxon>Pseudomonadati</taxon>
        <taxon>Bacteroidota</taxon>
        <taxon>Cytophagia</taxon>
        <taxon>Cytophagales</taxon>
        <taxon>Flammeovirgaceae</taxon>
        <taxon>Flammeovirga</taxon>
    </lineage>
</organism>
<keyword evidence="4" id="KW-0472">Membrane</keyword>
<keyword evidence="3" id="KW-0378">Hydrolase</keyword>
<dbReference type="Pfam" id="PF01103">
    <property type="entry name" value="Omp85"/>
    <property type="match status" value="1"/>
</dbReference>
<dbReference type="InterPro" id="IPR029052">
    <property type="entry name" value="Metallo-depent_PP-like"/>
</dbReference>
<dbReference type="SUPFAM" id="SSF56300">
    <property type="entry name" value="Metallo-dependent phosphatases"/>
    <property type="match status" value="1"/>
</dbReference>
<evidence type="ECO:0000259" key="5">
    <source>
        <dbReference type="Pfam" id="PF00149"/>
    </source>
</evidence>
<dbReference type="Gene3D" id="3.60.21.10">
    <property type="match status" value="2"/>
</dbReference>
<dbReference type="InterPro" id="IPR051558">
    <property type="entry name" value="Metallophosphoesterase_PAP"/>
</dbReference>
<comment type="subcellular location">
    <subcellularLocation>
        <location evidence="1">Membrane</location>
    </subcellularLocation>
</comment>
<evidence type="ECO:0008006" key="9">
    <source>
        <dbReference type="Google" id="ProtNLM"/>
    </source>
</evidence>
<dbReference type="InterPro" id="IPR004843">
    <property type="entry name" value="Calcineurin-like_PHP"/>
</dbReference>
<proteinExistence type="predicted"/>
<reference evidence="7 8" key="1">
    <citation type="journal article" date="2012" name="Int. J. Syst. Evol. Microbiol.">
        <title>Flammeovirga pacifica sp. nov., isolated from deep-sea sediment.</title>
        <authorList>
            <person name="Xu H."/>
            <person name="Fu Y."/>
            <person name="Yang N."/>
            <person name="Ding Z."/>
            <person name="Lai Q."/>
            <person name="Zeng R."/>
        </authorList>
    </citation>
    <scope>NUCLEOTIDE SEQUENCE [LARGE SCALE GENOMIC DNA]</scope>
    <source>
        <strain evidence="8">DSM 24597 / LMG 26175 / WPAGA1</strain>
    </source>
</reference>
<evidence type="ECO:0000256" key="3">
    <source>
        <dbReference type="ARBA" id="ARBA00022801"/>
    </source>
</evidence>
<dbReference type="Gene3D" id="2.40.160.50">
    <property type="entry name" value="membrane protein fhac: a member of the omp85/tpsb transporter family"/>
    <property type="match status" value="1"/>
</dbReference>
<keyword evidence="8" id="KW-1185">Reference proteome</keyword>
<evidence type="ECO:0000313" key="7">
    <source>
        <dbReference type="EMBL" id="OHX64762.1"/>
    </source>
</evidence>
<evidence type="ECO:0000313" key="8">
    <source>
        <dbReference type="Proteomes" id="UP000179797"/>
    </source>
</evidence>
<sequence length="1225" mass="140031">MDEFLFLMKEVDNTMLKFYSSNMKKIFTALLFSLLSLSVWGQNQKIYLIGDAGATYTGAPVFQHLFQQINLEDENSTVIFLGDNIYPHGLMPLGDKHRKEGEAVIDAQLSQLKEFKGKTFIIPGNHDYNRGRKNGLQRLKNQENYVNNLLGDSTFAPYHGCPDPVEVSLNDEITLLILDTQWLLFEYQDNNDVVGCDYKNNDEFLIGLQDIVSRNKHKKLLVVGHHPLYTYGEHGGHFTAKDHLFPLTSFSSWAYLPLPIVGSIYPLARKAGVSRQDIPNKNYKKIKESMESIFNTHQNVIYASGHEHALEMIEKDNVKYIVSGSGSKTSSIYQGKYAKFTSATKGFATVEFINDSTAVSFYDHQKEIYHYSFRQDIEKEEKALSNHALADSVEVPASVRYKASASLKKWMGENYRQEWETPIKMPVFDLSKVKGGLKIVQKGGGMATLSFRLEDKNGNQFTLRSIDKNPEKAIPEELKQTVAKSVVQDQISAAHPYSPLTVPTMADAIGIYHCNPKLYYVEDDPQFGIYQELAANKVFMFEERPSKNEGHIKSFGNSKKIYSTIKTVQKLREDNDNYVDYTFTLRNRLFDMLIGDWDRHDDQWRWASFKNEYGEKMFRPIPRDRDQVYFLNEGRIPNIASHRWVLPKFEGFDEEMNWAPGFNFNARYFDRYFLSQANWNDWEKEVAFIQEHLTDEVFETALSHIPQKVSDKNPDILRILKARRAQLPSIAKEYYAHISKRVSVLGSDKSEQFEVTYLENGKTEVVVKKISKKGNTKQTLYQRVFDAKITKEIRLYGLSGKDQFIFKGEDKGKINIRVIGGEGKDSFEDLARRGGSKKVIIYDTKDSTTVTQKGSLKKRLSHKSDVNEYNRADFKFNSLLPILYGGYIPDDGLQIGGGFIFTKYGFRKSPFSQKHTLYGAISTNVAAFKLKYKGQFVDVVGNQDVVIKAELRSPRNSNYFGLGNESVYDKNLGHNYYRFFYTRHIVEPGLLIDFSKAVKLNYGASYRYYRTSRTDYLDSRNFLQSGDDLTLKDPYGDQNYVGGQFKFSVDKRNNATIPKKGIYVEANGNASKNLNNDDLNYVNLGGKLELYQTFRLPTDLTLAYKLTGSHNFGDYHFLTSNTLGGNKSLRGFRRDRFYGRTSLLNSFDARLDIFQFKNSILPMTVGLLGFYDIGRVWIDGENSNKWHQGYGGGVYVVPIDKVALSGIAGGSEDGLQIYLNIGFSF</sequence>
<dbReference type="PANTHER" id="PTHR10161">
    <property type="entry name" value="TARTRATE-RESISTANT ACID PHOSPHATASE TYPE 5"/>
    <property type="match status" value="1"/>
</dbReference>
<keyword evidence="2" id="KW-0732">Signal</keyword>
<protein>
    <recommendedName>
        <fullName evidence="9">Calcineurin-like phosphoesterase domain-containing protein</fullName>
    </recommendedName>
</protein>
<dbReference type="EMBL" id="JRYR02000002">
    <property type="protein sequence ID" value="OHX64762.1"/>
    <property type="molecule type" value="Genomic_DNA"/>
</dbReference>
<evidence type="ECO:0000256" key="1">
    <source>
        <dbReference type="ARBA" id="ARBA00004370"/>
    </source>
</evidence>
<dbReference type="STRING" id="915059.NH26_24685"/>
<dbReference type="PANTHER" id="PTHR10161:SF14">
    <property type="entry name" value="TARTRATE-RESISTANT ACID PHOSPHATASE TYPE 5"/>
    <property type="match status" value="1"/>
</dbReference>
<comment type="caution">
    <text evidence="7">The sequence shown here is derived from an EMBL/GenBank/DDBJ whole genome shotgun (WGS) entry which is preliminary data.</text>
</comment>
<dbReference type="GO" id="GO:0016787">
    <property type="term" value="F:hydrolase activity"/>
    <property type="evidence" value="ECO:0007669"/>
    <property type="project" value="UniProtKB-KW"/>
</dbReference>
<evidence type="ECO:0000256" key="2">
    <source>
        <dbReference type="ARBA" id="ARBA00022729"/>
    </source>
</evidence>
<dbReference type="InterPro" id="IPR000184">
    <property type="entry name" value="Bac_surfAg_D15"/>
</dbReference>
<evidence type="ECO:0000256" key="4">
    <source>
        <dbReference type="ARBA" id="ARBA00023136"/>
    </source>
</evidence>
<accession>A0A1S1YUR3</accession>
<feature type="domain" description="Bacterial surface antigen (D15)" evidence="6">
    <location>
        <begin position="989"/>
        <end position="1190"/>
    </location>
</feature>
<feature type="domain" description="Calcineurin-like phosphoesterase" evidence="5">
    <location>
        <begin position="45"/>
        <end position="240"/>
    </location>
</feature>
<dbReference type="AlphaFoldDB" id="A0A1S1YUR3"/>
<dbReference type="Pfam" id="PF00149">
    <property type="entry name" value="Metallophos"/>
    <property type="match status" value="1"/>
</dbReference>
<evidence type="ECO:0000259" key="6">
    <source>
        <dbReference type="Pfam" id="PF01103"/>
    </source>
</evidence>
<dbReference type="GO" id="GO:0019867">
    <property type="term" value="C:outer membrane"/>
    <property type="evidence" value="ECO:0007669"/>
    <property type="project" value="InterPro"/>
</dbReference>